<dbReference type="InterPro" id="IPR042183">
    <property type="entry name" value="MmgE/PrpD_sf_1"/>
</dbReference>
<dbReference type="Proteomes" id="UP000335415">
    <property type="component" value="Unassembled WGS sequence"/>
</dbReference>
<protein>
    <submittedName>
        <fullName evidence="4">MmgE/PrpD family protein</fullName>
    </submittedName>
</protein>
<sequence length="467" mass="50023">MPVSSSLPLTLRLTTFASQLTLEAIPAALRQKIALHFIDSLGCGIAGAGSSVVRDCARVIRAQYAPGDSMVLDGGAALSPVGAAFLNAAAINALDYDDGYEIDGRGMGHPGASLVGAALAALGARRISGAALIRALVAAYEINGRVILSQQPGSERFRQVYGVCQHESLGAAIAYGLLTGSDARGLENAFGLAASLTPLPSLHKYNWQQRPLVSFKDYNAPAAEAGVRGVELHYGGIIGPRDVLAGEQGFWRMMGSDRFVQQHLVGGLGEQWLAQHASFKAYPVCRWLHTALESFERLQRQHALSAQTIDSILVTGSSTLAAHFADARPQNETDAQFSLPIALACLAHGVARQRWSADQTLADPAIRAFADRVTLVVDPELDQLMRQQRRPVAWVQAVSGARRLTGERIDYPLGCEQHPLSRRQIMEKFAANLSSRHPPALIERAVDALNHLEQCADVGAAIAPLLK</sequence>
<organism evidence="4 5">
    <name type="scientific">Affinibrenneria salicis</name>
    <dbReference type="NCBI Taxonomy" id="2590031"/>
    <lineage>
        <taxon>Bacteria</taxon>
        <taxon>Pseudomonadati</taxon>
        <taxon>Pseudomonadota</taxon>
        <taxon>Gammaproteobacteria</taxon>
        <taxon>Enterobacterales</taxon>
        <taxon>Pectobacteriaceae</taxon>
        <taxon>Affinibrenneria</taxon>
    </lineage>
</organism>
<evidence type="ECO:0000259" key="2">
    <source>
        <dbReference type="Pfam" id="PF03972"/>
    </source>
</evidence>
<dbReference type="EMBL" id="VYKJ01000008">
    <property type="protein sequence ID" value="KAA8998422.1"/>
    <property type="molecule type" value="Genomic_DNA"/>
</dbReference>
<evidence type="ECO:0000259" key="3">
    <source>
        <dbReference type="Pfam" id="PF19305"/>
    </source>
</evidence>
<feature type="domain" description="MmgE/PrpD N-terminal" evidence="2">
    <location>
        <begin position="12"/>
        <end position="257"/>
    </location>
</feature>
<name>A0A5J5FWV8_9GAMM</name>
<dbReference type="InterPro" id="IPR042188">
    <property type="entry name" value="MmgE/PrpD_sf_2"/>
</dbReference>
<dbReference type="PANTHER" id="PTHR16943:SF8">
    <property type="entry name" value="2-METHYLCITRATE DEHYDRATASE"/>
    <property type="match status" value="1"/>
</dbReference>
<evidence type="ECO:0000313" key="4">
    <source>
        <dbReference type="EMBL" id="KAA8998422.1"/>
    </source>
</evidence>
<dbReference type="PANTHER" id="PTHR16943">
    <property type="entry name" value="2-METHYLCITRATE DEHYDRATASE-RELATED"/>
    <property type="match status" value="1"/>
</dbReference>
<dbReference type="Gene3D" id="1.10.4100.10">
    <property type="entry name" value="2-methylcitrate dehydratase PrpD"/>
    <property type="match status" value="1"/>
</dbReference>
<feature type="domain" description="MmgE/PrpD C-terminal" evidence="3">
    <location>
        <begin position="282"/>
        <end position="441"/>
    </location>
</feature>
<dbReference type="InterPro" id="IPR036148">
    <property type="entry name" value="MmgE/PrpD_sf"/>
</dbReference>
<dbReference type="InterPro" id="IPR005656">
    <property type="entry name" value="MmgE_PrpD"/>
</dbReference>
<dbReference type="GO" id="GO:0016829">
    <property type="term" value="F:lyase activity"/>
    <property type="evidence" value="ECO:0007669"/>
    <property type="project" value="InterPro"/>
</dbReference>
<dbReference type="AlphaFoldDB" id="A0A5J5FWV8"/>
<dbReference type="SUPFAM" id="SSF103378">
    <property type="entry name" value="2-methylcitrate dehydratase PrpD"/>
    <property type="match status" value="1"/>
</dbReference>
<accession>A0A5J5FWV8</accession>
<dbReference type="Pfam" id="PF03972">
    <property type="entry name" value="MmgE_PrpD_N"/>
    <property type="match status" value="1"/>
</dbReference>
<evidence type="ECO:0000256" key="1">
    <source>
        <dbReference type="ARBA" id="ARBA00006174"/>
    </source>
</evidence>
<dbReference type="Gene3D" id="3.30.1330.120">
    <property type="entry name" value="2-methylcitrate dehydratase PrpD"/>
    <property type="match status" value="1"/>
</dbReference>
<dbReference type="InterPro" id="IPR045336">
    <property type="entry name" value="MmgE_PrpD_N"/>
</dbReference>
<reference evidence="4 5" key="1">
    <citation type="submission" date="2019-09" db="EMBL/GenBank/DDBJ databases">
        <authorList>
            <person name="Li Y."/>
        </authorList>
    </citation>
    <scope>NUCLEOTIDE SEQUENCE [LARGE SCALE GENOMIC DNA]</scope>
    <source>
        <strain evidence="4 5">L3-3HA</strain>
    </source>
</reference>
<dbReference type="InterPro" id="IPR045337">
    <property type="entry name" value="MmgE_PrpD_C"/>
</dbReference>
<comment type="similarity">
    <text evidence="1">Belongs to the PrpD family.</text>
</comment>
<dbReference type="OrthoDB" id="9791416at2"/>
<keyword evidence="5" id="KW-1185">Reference proteome</keyword>
<comment type="caution">
    <text evidence="4">The sequence shown here is derived from an EMBL/GenBank/DDBJ whole genome shotgun (WGS) entry which is preliminary data.</text>
</comment>
<proteinExistence type="inferred from homology"/>
<dbReference type="Pfam" id="PF19305">
    <property type="entry name" value="MmgE_PrpD_C"/>
    <property type="match status" value="1"/>
</dbReference>
<evidence type="ECO:0000313" key="5">
    <source>
        <dbReference type="Proteomes" id="UP000335415"/>
    </source>
</evidence>
<dbReference type="RefSeq" id="WP_150435900.1">
    <property type="nucleotide sequence ID" value="NZ_VYKJ01000008.1"/>
</dbReference>
<gene>
    <name evidence="4" type="ORF">FJU30_15570</name>
</gene>